<evidence type="ECO:0000256" key="1">
    <source>
        <dbReference type="SAM" id="SignalP"/>
    </source>
</evidence>
<name>A0A1C7MZ24_9FUNG</name>
<evidence type="ECO:0000313" key="2">
    <source>
        <dbReference type="EMBL" id="OBZ82110.1"/>
    </source>
</evidence>
<dbReference type="InParanoid" id="A0A1C7MZ24"/>
<keyword evidence="3" id="KW-1185">Reference proteome</keyword>
<evidence type="ECO:0000313" key="3">
    <source>
        <dbReference type="Proteomes" id="UP000093000"/>
    </source>
</evidence>
<dbReference type="Proteomes" id="UP000093000">
    <property type="component" value="Unassembled WGS sequence"/>
</dbReference>
<gene>
    <name evidence="2" type="ORF">A0J61_09840</name>
</gene>
<keyword evidence="1" id="KW-0732">Signal</keyword>
<dbReference type="OrthoDB" id="2357290at2759"/>
<organism evidence="2 3">
    <name type="scientific">Choanephora cucurbitarum</name>
    <dbReference type="NCBI Taxonomy" id="101091"/>
    <lineage>
        <taxon>Eukaryota</taxon>
        <taxon>Fungi</taxon>
        <taxon>Fungi incertae sedis</taxon>
        <taxon>Mucoromycota</taxon>
        <taxon>Mucoromycotina</taxon>
        <taxon>Mucoromycetes</taxon>
        <taxon>Mucorales</taxon>
        <taxon>Mucorineae</taxon>
        <taxon>Choanephoraceae</taxon>
        <taxon>Choanephoroideae</taxon>
        <taxon>Choanephora</taxon>
    </lineage>
</organism>
<dbReference type="AlphaFoldDB" id="A0A1C7MZ24"/>
<feature type="signal peptide" evidence="1">
    <location>
        <begin position="1"/>
        <end position="18"/>
    </location>
</feature>
<protein>
    <submittedName>
        <fullName evidence="2">Uncharacterized protein</fullName>
    </submittedName>
</protein>
<reference evidence="2 3" key="1">
    <citation type="submission" date="2016-03" db="EMBL/GenBank/DDBJ databases">
        <title>Choanephora cucurbitarum.</title>
        <authorList>
            <person name="Min B."/>
            <person name="Park H."/>
            <person name="Park J.-H."/>
            <person name="Shin H.-D."/>
            <person name="Choi I.-G."/>
        </authorList>
    </citation>
    <scope>NUCLEOTIDE SEQUENCE [LARGE SCALE GENOMIC DNA]</scope>
    <source>
        <strain evidence="2 3">KUS-F28377</strain>
    </source>
</reference>
<dbReference type="EMBL" id="LUGH01000951">
    <property type="protein sequence ID" value="OBZ82110.1"/>
    <property type="molecule type" value="Genomic_DNA"/>
</dbReference>
<proteinExistence type="predicted"/>
<feature type="chain" id="PRO_5008889377" evidence="1">
    <location>
        <begin position="19"/>
        <end position="160"/>
    </location>
</feature>
<accession>A0A1C7MZ24</accession>
<sequence length="160" mass="17614">MYTLYCLVFFILSTLTCAQNLIRIDAPKPNDVIKSKEVFDIKYSVIGSQTLSPPVNSYYPSSLSASFSWSERANQSNSHSFNVASSLKTNGYPGGSQNVQHSESWKVPGCHFFSRYPPASFDFSLTFTPVYADAQATGTPQDTIIIPVSVTVDNSTFPKC</sequence>
<comment type="caution">
    <text evidence="2">The sequence shown here is derived from an EMBL/GenBank/DDBJ whole genome shotgun (WGS) entry which is preliminary data.</text>
</comment>